<organism evidence="6 7">
    <name type="scientific">Paenibacillus tritici</name>
    <dbReference type="NCBI Taxonomy" id="1873425"/>
    <lineage>
        <taxon>Bacteria</taxon>
        <taxon>Bacillati</taxon>
        <taxon>Bacillota</taxon>
        <taxon>Bacilli</taxon>
        <taxon>Bacillales</taxon>
        <taxon>Paenibacillaceae</taxon>
        <taxon>Paenibacillus</taxon>
    </lineage>
</organism>
<dbReference type="Proteomes" id="UP000711047">
    <property type="component" value="Unassembled WGS sequence"/>
</dbReference>
<keyword evidence="3" id="KW-0804">Transcription</keyword>
<feature type="region of interest" description="Disordered" evidence="4">
    <location>
        <begin position="127"/>
        <end position="160"/>
    </location>
</feature>
<proteinExistence type="predicted"/>
<evidence type="ECO:0000256" key="3">
    <source>
        <dbReference type="ARBA" id="ARBA00023163"/>
    </source>
</evidence>
<feature type="domain" description="HTH hxlR-type" evidence="5">
    <location>
        <begin position="26"/>
        <end position="125"/>
    </location>
</feature>
<dbReference type="SUPFAM" id="SSF46785">
    <property type="entry name" value="Winged helix' DNA-binding domain"/>
    <property type="match status" value="1"/>
</dbReference>
<evidence type="ECO:0000313" key="7">
    <source>
        <dbReference type="Proteomes" id="UP000711047"/>
    </source>
</evidence>
<keyword evidence="7" id="KW-1185">Reference proteome</keyword>
<evidence type="ECO:0000259" key="5">
    <source>
        <dbReference type="PROSITE" id="PS51118"/>
    </source>
</evidence>
<dbReference type="InterPro" id="IPR036388">
    <property type="entry name" value="WH-like_DNA-bd_sf"/>
</dbReference>
<protein>
    <submittedName>
        <fullName evidence="6">Helix-turn-helix transcriptional regulator</fullName>
    </submittedName>
</protein>
<dbReference type="EMBL" id="JABMKX010000004">
    <property type="protein sequence ID" value="NQX45369.1"/>
    <property type="molecule type" value="Genomic_DNA"/>
</dbReference>
<keyword evidence="2" id="KW-0238">DNA-binding</keyword>
<evidence type="ECO:0000256" key="1">
    <source>
        <dbReference type="ARBA" id="ARBA00023015"/>
    </source>
</evidence>
<dbReference type="Pfam" id="PF01638">
    <property type="entry name" value="HxlR"/>
    <property type="match status" value="1"/>
</dbReference>
<name>A0ABX2DL61_9BACL</name>
<comment type="caution">
    <text evidence="6">The sequence shown here is derived from an EMBL/GenBank/DDBJ whole genome shotgun (WGS) entry which is preliminary data.</text>
</comment>
<evidence type="ECO:0000313" key="6">
    <source>
        <dbReference type="EMBL" id="NQX45369.1"/>
    </source>
</evidence>
<reference evidence="6 7" key="1">
    <citation type="submission" date="2020-05" db="EMBL/GenBank/DDBJ databases">
        <title>Paenibacillus glebae, sp. nov., Paenibacillus humi sp. nov., Paenibacillus pedi sp. nov., Paenibacillus terrestris sp. nov. and Paenibacillus terricola sp. nov., isolated from a forest top soil sample.</title>
        <authorList>
            <person name="Qi S."/>
            <person name="Carlier A."/>
            <person name="Cnockaert M."/>
            <person name="Vandamme P."/>
        </authorList>
    </citation>
    <scope>NUCLEOTIDE SEQUENCE [LARGE SCALE GENOMIC DNA]</scope>
    <source>
        <strain evidence="6 7">LMG 29502</strain>
    </source>
</reference>
<gene>
    <name evidence="6" type="ORF">HQN87_08495</name>
</gene>
<dbReference type="PROSITE" id="PS51118">
    <property type="entry name" value="HTH_HXLR"/>
    <property type="match status" value="1"/>
</dbReference>
<sequence>MEVTALNNQVNERQERQQELTVLENSTVTRQILDRVGDKWSMLIIVNLGVQPLRFKELQRRSSGISQRMLTQTLRHLERDGLVWRKATPTVPLTVEYGLTELGESLLAPLTSLVEWVNGNRGEIVRSRTGYDKSHGDTDTDTEIESESASPQTAGAIGAE</sequence>
<keyword evidence="1" id="KW-0805">Transcription regulation</keyword>
<feature type="compositionally biased region" description="Basic and acidic residues" evidence="4">
    <location>
        <begin position="127"/>
        <end position="138"/>
    </location>
</feature>
<dbReference type="InterPro" id="IPR002577">
    <property type="entry name" value="HTH_HxlR"/>
</dbReference>
<accession>A0ABX2DL61</accession>
<evidence type="ECO:0000256" key="2">
    <source>
        <dbReference type="ARBA" id="ARBA00023125"/>
    </source>
</evidence>
<dbReference type="Gene3D" id="1.10.10.10">
    <property type="entry name" value="Winged helix-like DNA-binding domain superfamily/Winged helix DNA-binding domain"/>
    <property type="match status" value="1"/>
</dbReference>
<dbReference type="InterPro" id="IPR036390">
    <property type="entry name" value="WH_DNA-bd_sf"/>
</dbReference>
<dbReference type="PANTHER" id="PTHR33204">
    <property type="entry name" value="TRANSCRIPTIONAL REGULATOR, MARR FAMILY"/>
    <property type="match status" value="1"/>
</dbReference>
<evidence type="ECO:0000256" key="4">
    <source>
        <dbReference type="SAM" id="MobiDB-lite"/>
    </source>
</evidence>
<dbReference type="PANTHER" id="PTHR33204:SF39">
    <property type="entry name" value="TRANSCRIPTIONAL REGULATORY PROTEIN"/>
    <property type="match status" value="1"/>
</dbReference>